<sequence>MKSKNGLKRKSMLKNQDLAFVELQKQKVNNLSEYTIQFYKVSCRTFSKFVNLEELKVFNVTRDLIDDYILFLRDTGGKRMLL</sequence>
<organism evidence="2 3">
    <name type="scientific">Desulforamulus aeronauticus DSM 10349</name>
    <dbReference type="NCBI Taxonomy" id="1121421"/>
    <lineage>
        <taxon>Bacteria</taxon>
        <taxon>Bacillati</taxon>
        <taxon>Bacillota</taxon>
        <taxon>Clostridia</taxon>
        <taxon>Eubacteriales</taxon>
        <taxon>Peptococcaceae</taxon>
        <taxon>Desulforamulus</taxon>
    </lineage>
</organism>
<evidence type="ECO:0000313" key="2">
    <source>
        <dbReference type="EMBL" id="SHK29556.1"/>
    </source>
</evidence>
<dbReference type="EMBL" id="FRAR01000010">
    <property type="protein sequence ID" value="SHK29556.1"/>
    <property type="molecule type" value="Genomic_DNA"/>
</dbReference>
<dbReference type="GO" id="GO:0003677">
    <property type="term" value="F:DNA binding"/>
    <property type="evidence" value="ECO:0007669"/>
    <property type="project" value="UniProtKB-KW"/>
</dbReference>
<dbReference type="AlphaFoldDB" id="A0A1M6RAV3"/>
<evidence type="ECO:0000256" key="1">
    <source>
        <dbReference type="ARBA" id="ARBA00023125"/>
    </source>
</evidence>
<proteinExistence type="predicted"/>
<keyword evidence="1" id="KW-0238">DNA-binding</keyword>
<keyword evidence="3" id="KW-1185">Reference proteome</keyword>
<dbReference type="Gene3D" id="1.10.150.130">
    <property type="match status" value="1"/>
</dbReference>
<name>A0A1M6RAV3_9FIRM</name>
<reference evidence="3" key="1">
    <citation type="submission" date="2016-11" db="EMBL/GenBank/DDBJ databases">
        <authorList>
            <person name="Varghese N."/>
            <person name="Submissions S."/>
        </authorList>
    </citation>
    <scope>NUCLEOTIDE SEQUENCE [LARGE SCALE GENOMIC DNA]</scope>
    <source>
        <strain evidence="3">DSM 10349</strain>
    </source>
</reference>
<dbReference type="Proteomes" id="UP000183997">
    <property type="component" value="Unassembled WGS sequence"/>
</dbReference>
<dbReference type="InterPro" id="IPR010998">
    <property type="entry name" value="Integrase_recombinase_N"/>
</dbReference>
<gene>
    <name evidence="2" type="ORF">SAMN02745123_01392</name>
</gene>
<dbReference type="STRING" id="1121421.SAMN02745123_01392"/>
<protein>
    <submittedName>
        <fullName evidence="2">Integrase/recombinase XerD</fullName>
    </submittedName>
</protein>
<accession>A0A1M6RAV3</accession>
<evidence type="ECO:0000313" key="3">
    <source>
        <dbReference type="Proteomes" id="UP000183997"/>
    </source>
</evidence>